<evidence type="ECO:0000256" key="2">
    <source>
        <dbReference type="ARBA" id="ARBA00022803"/>
    </source>
</evidence>
<dbReference type="PANTHER" id="PTHR22767:SF2">
    <property type="entry name" value="N(ALPHA)-ACETYLTRANSFERASE 15_16, ISOFORM A"/>
    <property type="match status" value="1"/>
</dbReference>
<dbReference type="Gene3D" id="1.25.40.1040">
    <property type="match status" value="1"/>
</dbReference>
<keyword evidence="4" id="KW-1185">Reference proteome</keyword>
<comment type="caution">
    <text evidence="3">The sequence shown here is derived from an EMBL/GenBank/DDBJ whole genome shotgun (WGS) entry which is preliminary data.</text>
</comment>
<dbReference type="InterPro" id="IPR021183">
    <property type="entry name" value="NatA_aux_su"/>
</dbReference>
<keyword evidence="2" id="KW-0802">TPR repeat</keyword>
<proteinExistence type="predicted"/>
<dbReference type="GO" id="GO:0005737">
    <property type="term" value="C:cytoplasm"/>
    <property type="evidence" value="ECO:0007669"/>
    <property type="project" value="UniProtKB-ARBA"/>
</dbReference>
<dbReference type="PANTHER" id="PTHR22767">
    <property type="entry name" value="N-TERMINAL ACETYLTRANSFERASE-RELATED"/>
    <property type="match status" value="1"/>
</dbReference>
<dbReference type="EMBL" id="BPVZ01000113">
    <property type="protein sequence ID" value="GKV35751.1"/>
    <property type="molecule type" value="Genomic_DNA"/>
</dbReference>
<dbReference type="Pfam" id="PF12569">
    <property type="entry name" value="NatA_aux_su"/>
    <property type="match status" value="1"/>
</dbReference>
<dbReference type="Gene3D" id="1.25.40.1010">
    <property type="match status" value="1"/>
</dbReference>
<gene>
    <name evidence="3" type="ORF">SLEP1_g43972</name>
</gene>
<evidence type="ECO:0000256" key="1">
    <source>
        <dbReference type="ARBA" id="ARBA00022737"/>
    </source>
</evidence>
<organism evidence="3 4">
    <name type="scientific">Rubroshorea leprosula</name>
    <dbReference type="NCBI Taxonomy" id="152421"/>
    <lineage>
        <taxon>Eukaryota</taxon>
        <taxon>Viridiplantae</taxon>
        <taxon>Streptophyta</taxon>
        <taxon>Embryophyta</taxon>
        <taxon>Tracheophyta</taxon>
        <taxon>Spermatophyta</taxon>
        <taxon>Magnoliopsida</taxon>
        <taxon>eudicotyledons</taxon>
        <taxon>Gunneridae</taxon>
        <taxon>Pentapetalae</taxon>
        <taxon>rosids</taxon>
        <taxon>malvids</taxon>
        <taxon>Malvales</taxon>
        <taxon>Dipterocarpaceae</taxon>
        <taxon>Rubroshorea</taxon>
    </lineage>
</organism>
<name>A0AAV5LER4_9ROSI</name>
<evidence type="ECO:0000313" key="4">
    <source>
        <dbReference type="Proteomes" id="UP001054252"/>
    </source>
</evidence>
<protein>
    <submittedName>
        <fullName evidence="3">Uncharacterized protein</fullName>
    </submittedName>
</protein>
<dbReference type="Proteomes" id="UP001054252">
    <property type="component" value="Unassembled WGS sequence"/>
</dbReference>
<reference evidence="3 4" key="1">
    <citation type="journal article" date="2021" name="Commun. Biol.">
        <title>The genome of Shorea leprosula (Dipterocarpaceae) highlights the ecological relevance of drought in aseasonal tropical rainforests.</title>
        <authorList>
            <person name="Ng K.K.S."/>
            <person name="Kobayashi M.J."/>
            <person name="Fawcett J.A."/>
            <person name="Hatakeyama M."/>
            <person name="Paape T."/>
            <person name="Ng C.H."/>
            <person name="Ang C.C."/>
            <person name="Tnah L.H."/>
            <person name="Lee C.T."/>
            <person name="Nishiyama T."/>
            <person name="Sese J."/>
            <person name="O'Brien M.J."/>
            <person name="Copetti D."/>
            <person name="Mohd Noor M.I."/>
            <person name="Ong R.C."/>
            <person name="Putra M."/>
            <person name="Sireger I.Z."/>
            <person name="Indrioko S."/>
            <person name="Kosugi Y."/>
            <person name="Izuno A."/>
            <person name="Isagi Y."/>
            <person name="Lee S.L."/>
            <person name="Shimizu K.K."/>
        </authorList>
    </citation>
    <scope>NUCLEOTIDE SEQUENCE [LARGE SCALE GENOMIC DNA]</scope>
    <source>
        <strain evidence="3">214</strain>
    </source>
</reference>
<accession>A0AAV5LER4</accession>
<keyword evidence="1" id="KW-0677">Repeat</keyword>
<evidence type="ECO:0000313" key="3">
    <source>
        <dbReference type="EMBL" id="GKV35751.1"/>
    </source>
</evidence>
<sequence>MDLADRYINSECVKRMLQADQCMWYELASGESYFRQGELGRAHKKFLAVEKHYADITEDQFDFHSYCLRKMTLRAYVEMLKFQDQLHSHAYFHKAAARATG</sequence>
<dbReference type="AlphaFoldDB" id="A0AAV5LER4"/>